<proteinExistence type="predicted"/>
<protein>
    <submittedName>
        <fullName evidence="2">Uncharacterized protein</fullName>
    </submittedName>
</protein>
<accession>A0AA38MFY2</accession>
<feature type="chain" id="PRO_5041260040" evidence="1">
    <location>
        <begin position="21"/>
        <end position="327"/>
    </location>
</feature>
<sequence>MLKKYLLFFWVLVTFHSLEAKPSDPLDFLSFLDLDEVHEEITRLRRDPSSPTGPSIRWGTRFPFWMHLVDLFSERNINISLIGWQNVYDSVGTLVAVNSIELAFPVRKNTDDSEFLDLGDYDDLHSRQSQHKVHKSFAMFEGLNNQTVSLDVIIELKDKHTDPPVLFHWTPTTTYFRPDGLVSLNKTQKATKEEVQHFVQTIRSKGNSSLEPLVLVYDEDGKLKTDKVKLVDFSLVGYVVDSWQASDDILLKSSRIMTEVAVNFKKEERAEHLGRRFNEDYPNYDWRVLVNPRKFLLDNDVWIKVSTDGFEFYEGDKDTYLVYGIKI</sequence>
<dbReference type="AlphaFoldDB" id="A0AA38MFY2"/>
<keyword evidence="3" id="KW-1185">Reference proteome</keyword>
<evidence type="ECO:0000313" key="2">
    <source>
        <dbReference type="EMBL" id="KAJ3654609.1"/>
    </source>
</evidence>
<dbReference type="Proteomes" id="UP001168821">
    <property type="component" value="Unassembled WGS sequence"/>
</dbReference>
<gene>
    <name evidence="2" type="ORF">Zmor_013784</name>
</gene>
<keyword evidence="1" id="KW-0732">Signal</keyword>
<reference evidence="2" key="1">
    <citation type="journal article" date="2023" name="G3 (Bethesda)">
        <title>Whole genome assemblies of Zophobas morio and Tenebrio molitor.</title>
        <authorList>
            <person name="Kaur S."/>
            <person name="Stinson S.A."/>
            <person name="diCenzo G.C."/>
        </authorList>
    </citation>
    <scope>NUCLEOTIDE SEQUENCE</scope>
    <source>
        <strain evidence="2">QUZm001</strain>
    </source>
</reference>
<comment type="caution">
    <text evidence="2">The sequence shown here is derived from an EMBL/GenBank/DDBJ whole genome shotgun (WGS) entry which is preliminary data.</text>
</comment>
<evidence type="ECO:0000313" key="3">
    <source>
        <dbReference type="Proteomes" id="UP001168821"/>
    </source>
</evidence>
<organism evidence="2 3">
    <name type="scientific">Zophobas morio</name>
    <dbReference type="NCBI Taxonomy" id="2755281"/>
    <lineage>
        <taxon>Eukaryota</taxon>
        <taxon>Metazoa</taxon>
        <taxon>Ecdysozoa</taxon>
        <taxon>Arthropoda</taxon>
        <taxon>Hexapoda</taxon>
        <taxon>Insecta</taxon>
        <taxon>Pterygota</taxon>
        <taxon>Neoptera</taxon>
        <taxon>Endopterygota</taxon>
        <taxon>Coleoptera</taxon>
        <taxon>Polyphaga</taxon>
        <taxon>Cucujiformia</taxon>
        <taxon>Tenebrionidae</taxon>
        <taxon>Zophobas</taxon>
    </lineage>
</organism>
<dbReference type="EMBL" id="JALNTZ010000004">
    <property type="protein sequence ID" value="KAJ3654609.1"/>
    <property type="molecule type" value="Genomic_DNA"/>
</dbReference>
<name>A0AA38MFY2_9CUCU</name>
<evidence type="ECO:0000256" key="1">
    <source>
        <dbReference type="SAM" id="SignalP"/>
    </source>
</evidence>
<feature type="signal peptide" evidence="1">
    <location>
        <begin position="1"/>
        <end position="20"/>
    </location>
</feature>